<evidence type="ECO:0000256" key="4">
    <source>
        <dbReference type="ARBA" id="ARBA00023163"/>
    </source>
</evidence>
<keyword evidence="2" id="KW-0805">Transcription regulation</keyword>
<dbReference type="AlphaFoldDB" id="A0A370X217"/>
<feature type="domain" description="RNA polymerase sigma-70 region 2" evidence="5">
    <location>
        <begin position="12"/>
        <end position="74"/>
    </location>
</feature>
<evidence type="ECO:0000256" key="3">
    <source>
        <dbReference type="ARBA" id="ARBA00023082"/>
    </source>
</evidence>
<dbReference type="Gene3D" id="1.10.10.10">
    <property type="entry name" value="Winged helix-like DNA-binding domain superfamily/Winged helix DNA-binding domain"/>
    <property type="match status" value="1"/>
</dbReference>
<keyword evidence="4" id="KW-0804">Transcription</keyword>
<dbReference type="RefSeq" id="WP_115495381.1">
    <property type="nucleotide sequence ID" value="NZ_QRBE01000004.1"/>
</dbReference>
<evidence type="ECO:0000259" key="6">
    <source>
        <dbReference type="Pfam" id="PF08281"/>
    </source>
</evidence>
<dbReference type="EMBL" id="QRBE01000004">
    <property type="protein sequence ID" value="RDS82320.1"/>
    <property type="molecule type" value="Genomic_DNA"/>
</dbReference>
<dbReference type="GO" id="GO:0003677">
    <property type="term" value="F:DNA binding"/>
    <property type="evidence" value="ECO:0007669"/>
    <property type="project" value="InterPro"/>
</dbReference>
<keyword evidence="8" id="KW-1185">Reference proteome</keyword>
<name>A0A370X217_9GAMM</name>
<sequence length="156" mass="17683">MPTSDVRFQRLLDDNQGRLERLARQYADPADWQDLLQDIQVQLWLSLDSFDGRAQLSTWVYRVALNTAISHRRKPRMPSGGEVPDSLGDSGATHDSLDVLREFLASLGGIDRALLLMDLEDMTREQIAEVLALSVGAVAVRMTRLKQQFSQRYLEP</sequence>
<dbReference type="SUPFAM" id="SSF88946">
    <property type="entry name" value="Sigma2 domain of RNA polymerase sigma factors"/>
    <property type="match status" value="1"/>
</dbReference>
<dbReference type="InterPro" id="IPR036388">
    <property type="entry name" value="WH-like_DNA-bd_sf"/>
</dbReference>
<dbReference type="InterPro" id="IPR039425">
    <property type="entry name" value="RNA_pol_sigma-70-like"/>
</dbReference>
<dbReference type="Gene3D" id="1.10.1740.10">
    <property type="match status" value="1"/>
</dbReference>
<dbReference type="NCBIfam" id="TIGR02937">
    <property type="entry name" value="sigma70-ECF"/>
    <property type="match status" value="1"/>
</dbReference>
<evidence type="ECO:0000259" key="5">
    <source>
        <dbReference type="Pfam" id="PF04542"/>
    </source>
</evidence>
<dbReference type="PANTHER" id="PTHR43133:SF45">
    <property type="entry name" value="RNA POLYMERASE ECF-TYPE SIGMA FACTOR"/>
    <property type="match status" value="1"/>
</dbReference>
<dbReference type="InterPro" id="IPR013249">
    <property type="entry name" value="RNA_pol_sigma70_r4_t2"/>
</dbReference>
<dbReference type="Pfam" id="PF04542">
    <property type="entry name" value="Sigma70_r2"/>
    <property type="match status" value="1"/>
</dbReference>
<evidence type="ECO:0000256" key="1">
    <source>
        <dbReference type="ARBA" id="ARBA00010641"/>
    </source>
</evidence>
<evidence type="ECO:0000313" key="7">
    <source>
        <dbReference type="EMBL" id="RDS82320.1"/>
    </source>
</evidence>
<keyword evidence="3" id="KW-0731">Sigma factor</keyword>
<dbReference type="GO" id="GO:0006352">
    <property type="term" value="P:DNA-templated transcription initiation"/>
    <property type="evidence" value="ECO:0007669"/>
    <property type="project" value="InterPro"/>
</dbReference>
<proteinExistence type="inferred from homology"/>
<dbReference type="InterPro" id="IPR013325">
    <property type="entry name" value="RNA_pol_sigma_r2"/>
</dbReference>
<feature type="domain" description="RNA polymerase sigma factor 70 region 4 type 2" evidence="6">
    <location>
        <begin position="99"/>
        <end position="147"/>
    </location>
</feature>
<comment type="caution">
    <text evidence="7">The sequence shown here is derived from an EMBL/GenBank/DDBJ whole genome shotgun (WGS) entry which is preliminary data.</text>
</comment>
<evidence type="ECO:0000256" key="2">
    <source>
        <dbReference type="ARBA" id="ARBA00023015"/>
    </source>
</evidence>
<organism evidence="7 8">
    <name type="scientific">Dyella monticola</name>
    <dbReference type="NCBI Taxonomy" id="1927958"/>
    <lineage>
        <taxon>Bacteria</taxon>
        <taxon>Pseudomonadati</taxon>
        <taxon>Pseudomonadota</taxon>
        <taxon>Gammaproteobacteria</taxon>
        <taxon>Lysobacterales</taxon>
        <taxon>Rhodanobacteraceae</taxon>
        <taxon>Dyella</taxon>
    </lineage>
</organism>
<dbReference type="InterPro" id="IPR014284">
    <property type="entry name" value="RNA_pol_sigma-70_dom"/>
</dbReference>
<protein>
    <submittedName>
        <fullName evidence="7">Sigma-70 family RNA polymerase sigma factor</fullName>
    </submittedName>
</protein>
<dbReference type="GO" id="GO:0016987">
    <property type="term" value="F:sigma factor activity"/>
    <property type="evidence" value="ECO:0007669"/>
    <property type="project" value="UniProtKB-KW"/>
</dbReference>
<evidence type="ECO:0000313" key="8">
    <source>
        <dbReference type="Proteomes" id="UP000254258"/>
    </source>
</evidence>
<accession>A0A370X217</accession>
<dbReference type="InterPro" id="IPR007627">
    <property type="entry name" value="RNA_pol_sigma70_r2"/>
</dbReference>
<dbReference type="PANTHER" id="PTHR43133">
    <property type="entry name" value="RNA POLYMERASE ECF-TYPE SIGMA FACTO"/>
    <property type="match status" value="1"/>
</dbReference>
<reference evidence="7 8" key="1">
    <citation type="submission" date="2018-07" db="EMBL/GenBank/DDBJ databases">
        <title>Dyella monticola sp. nov. and Dyella psychrodurans sp. nov. isolated from monsoon evergreen broad-leaved forest soil of Dinghu Mountain, China.</title>
        <authorList>
            <person name="Gao Z."/>
            <person name="Qiu L."/>
        </authorList>
    </citation>
    <scope>NUCLEOTIDE SEQUENCE [LARGE SCALE GENOMIC DNA]</scope>
    <source>
        <strain evidence="7 8">4G-K06</strain>
    </source>
</reference>
<gene>
    <name evidence="7" type="ORF">DWU98_09875</name>
</gene>
<dbReference type="Pfam" id="PF08281">
    <property type="entry name" value="Sigma70_r4_2"/>
    <property type="match status" value="1"/>
</dbReference>
<dbReference type="InterPro" id="IPR013324">
    <property type="entry name" value="RNA_pol_sigma_r3/r4-like"/>
</dbReference>
<dbReference type="Proteomes" id="UP000254258">
    <property type="component" value="Unassembled WGS sequence"/>
</dbReference>
<dbReference type="OrthoDB" id="9784272at2"/>
<dbReference type="SUPFAM" id="SSF88659">
    <property type="entry name" value="Sigma3 and sigma4 domains of RNA polymerase sigma factors"/>
    <property type="match status" value="1"/>
</dbReference>
<comment type="similarity">
    <text evidence="1">Belongs to the sigma-70 factor family. ECF subfamily.</text>
</comment>